<comment type="subcellular location">
    <subcellularLocation>
        <location evidence="2">Cell projection</location>
        <location evidence="2">Growth cone</location>
    </subcellularLocation>
    <subcellularLocation>
        <location evidence="3">Cell projection</location>
        <location evidence="3">Ruffle membrane</location>
    </subcellularLocation>
    <subcellularLocation>
        <location evidence="4">Cell projection</location>
        <location evidence="4">Stereocilium</location>
    </subcellularLocation>
    <subcellularLocation>
        <location evidence="1">Cytoplasm</location>
        <location evidence="1">Cell cortex</location>
    </subcellularLocation>
    <subcellularLocation>
        <location evidence="16">Synapse</location>
        <location evidence="16">Synaptosome</location>
    </subcellularLocation>
</comment>
<dbReference type="InterPro" id="IPR035462">
    <property type="entry name" value="Eps8_SH3"/>
</dbReference>
<dbReference type="Gene3D" id="2.30.30.40">
    <property type="entry name" value="SH3 Domains"/>
    <property type="match status" value="1"/>
</dbReference>
<dbReference type="Pfam" id="PF00018">
    <property type="entry name" value="SH3_1"/>
    <property type="match status" value="1"/>
</dbReference>
<evidence type="ECO:0000256" key="13">
    <source>
        <dbReference type="ARBA" id="ARBA00023136"/>
    </source>
</evidence>
<dbReference type="GO" id="GO:0014069">
    <property type="term" value="C:postsynaptic density"/>
    <property type="evidence" value="ECO:0007669"/>
    <property type="project" value="UniProtKB-ARBA"/>
</dbReference>
<evidence type="ECO:0000256" key="19">
    <source>
        <dbReference type="SAM" id="MobiDB-lite"/>
    </source>
</evidence>
<dbReference type="FunFam" id="2.30.29.30:FF:000174">
    <property type="entry name" value="epidermal growth factor receptor kinase substrate 8"/>
    <property type="match status" value="1"/>
</dbReference>
<dbReference type="SMART" id="SM00326">
    <property type="entry name" value="SH3"/>
    <property type="match status" value="1"/>
</dbReference>
<keyword evidence="11" id="KW-0832">Ubl conjugation</keyword>
<feature type="region of interest" description="Disordered" evidence="19">
    <location>
        <begin position="1"/>
        <end position="36"/>
    </location>
</feature>
<dbReference type="InterPro" id="IPR001452">
    <property type="entry name" value="SH3_domain"/>
</dbReference>
<organism evidence="21">
    <name type="scientific">Xenopus tropicalis</name>
    <name type="common">Western clawed frog</name>
    <name type="synonym">Silurana tropicalis</name>
    <dbReference type="NCBI Taxonomy" id="8364"/>
    <lineage>
        <taxon>Eukaryota</taxon>
        <taxon>Metazoa</taxon>
        <taxon>Chordata</taxon>
        <taxon>Craniata</taxon>
        <taxon>Vertebrata</taxon>
        <taxon>Euteleostomi</taxon>
        <taxon>Amphibia</taxon>
        <taxon>Batrachia</taxon>
        <taxon>Anura</taxon>
        <taxon>Pipoidea</taxon>
        <taxon>Pipidae</taxon>
        <taxon>Xenopodinae</taxon>
        <taxon>Xenopus</taxon>
        <taxon>Silurana</taxon>
    </lineage>
</organism>
<evidence type="ECO:0000256" key="2">
    <source>
        <dbReference type="ARBA" id="ARBA00004624"/>
    </source>
</evidence>
<dbReference type="Ensembl" id="ENSXETT00000095885">
    <property type="protein sequence ID" value="ENSXETP00000073181"/>
    <property type="gene ID" value="ENSXETG00000022526"/>
</dbReference>
<evidence type="ECO:0000259" key="20">
    <source>
        <dbReference type="PROSITE" id="PS50002"/>
    </source>
</evidence>
<protein>
    <recommendedName>
        <fullName evidence="17">Epidermal growth factor receptor kinase substrate 8</fullName>
    </recommendedName>
</protein>
<dbReference type="CDD" id="cd09540">
    <property type="entry name" value="SAM_EPS8-like"/>
    <property type="match status" value="1"/>
</dbReference>
<dbReference type="InterPro" id="IPR041418">
    <property type="entry name" value="SAM_3"/>
</dbReference>
<keyword evidence="9" id="KW-0597">Phosphoprotein</keyword>
<evidence type="ECO:0000256" key="15">
    <source>
        <dbReference type="ARBA" id="ARBA00023273"/>
    </source>
</evidence>
<dbReference type="FunFam" id="2.30.30.40:FF:000071">
    <property type="entry name" value="Epidermal growth factor receptor kinase substrate 8"/>
    <property type="match status" value="1"/>
</dbReference>
<dbReference type="Bgee" id="ENSXETG00000022526">
    <property type="expression patterns" value="Expressed in mesonephros and 14 other cell types or tissues"/>
</dbReference>
<dbReference type="InterPro" id="IPR011993">
    <property type="entry name" value="PH-like_dom_sf"/>
</dbReference>
<dbReference type="GO" id="GO:0005938">
    <property type="term" value="C:cell cortex"/>
    <property type="evidence" value="ECO:0007669"/>
    <property type="project" value="UniProtKB-SubCell"/>
</dbReference>
<feature type="domain" description="SH3" evidence="20">
    <location>
        <begin position="530"/>
        <end position="589"/>
    </location>
</feature>
<keyword evidence="14" id="KW-0009">Actin-binding</keyword>
<sequence length="824" mass="91575">MNGQISSSYRGGFGPGSQHPNGYDSPRSDRQSSSKISAKSIYEQRKNYARDTVSSLSETSQYHIEHLTTFVMDRKDGVLTVDDGIRKLKLLDAKGKVWTQDMLLQVDDKGVSLYDVDTKSELENFPLSSVQHCQAVMNACRYDSILALVCKEPAQSKADLHLFQCDEIKASLVQRDIDSAISDSKGGKQKKRPEALRAITRNDDKIPPHPGAPAPTPPGSVTQVDVRSRVAAWSSWASEYGDYDPSRQNLDQDSTPEMLEARIDRDVQILNHILDDVEFFIMKLQKAAEAFSELSKRKKGKKKKGPGEGVLTLRARPPPQEEFVDCFQKFKHGINLLAKLKSHIQNPSASELVHFLFTPLHMMVEATGGPDLARTVLSPLITKDSLDFLNFILNKEEKQLWTSLGDSWNKYRKASFPLSALHSEGPQHLFRCPWHPGGPRAVQDLRVGAEWPKEQFIPPYVPRFRNGWEPPLLGCAAAPKEQELSYLAESVANVAELQRKQEFNSVPNMYSHVSRYPPSEGNFEERDQVEAQRYALCKYDFVARNSNELSVLKDDVLEVLDDKKQWWKVRSSSGAVGFVPNNILVAMKPQDQSAKPMEAAYTHTIQKQKSDLIQSQAGPIPAAPSPPPNPAPTYSPLANSQQPTLPVAKLFTAGPISRQSSLSSDSGGGSVREQHGLQQVPADRRKSQMEEVQDELIHRLTIGRSAAQKKFTVPRLNAPAVHISYSSPAEDVKSWLQAKGFNSVTVDSLGVLTGAQLFSLTKDELKTVCPEGPRVYNQVTVQKAAIEEQSGGSELLEIMKKRQERINMAASDSGVESFDEGNSH</sequence>
<dbReference type="AlphaFoldDB" id="A0A6I8QLK6"/>
<evidence type="ECO:0000256" key="1">
    <source>
        <dbReference type="ARBA" id="ARBA00004544"/>
    </source>
</evidence>
<evidence type="ECO:0000256" key="9">
    <source>
        <dbReference type="ARBA" id="ARBA00022553"/>
    </source>
</evidence>
<dbReference type="SMART" id="SM00462">
    <property type="entry name" value="PTB"/>
    <property type="match status" value="1"/>
</dbReference>
<evidence type="ECO:0000256" key="5">
    <source>
        <dbReference type="ARBA" id="ARBA00006197"/>
    </source>
</evidence>
<dbReference type="FunCoup" id="A0A6I8QLK6">
    <property type="interactions" value="466"/>
</dbReference>
<feature type="region of interest" description="Disordered" evidence="19">
    <location>
        <begin position="657"/>
        <end position="686"/>
    </location>
</feature>
<dbReference type="CDD" id="cd01210">
    <property type="entry name" value="PTB_EPS8"/>
    <property type="match status" value="1"/>
</dbReference>
<dbReference type="PANTHER" id="PTHR12287:SF21">
    <property type="entry name" value="EPIDERMAL GROWTH FACTOR RECEPTOR KINASE SUBSTRATE 8"/>
    <property type="match status" value="1"/>
</dbReference>
<evidence type="ECO:0000256" key="6">
    <source>
        <dbReference type="ARBA" id="ARBA00022443"/>
    </source>
</evidence>
<reference evidence="21" key="1">
    <citation type="journal article" date="2010" name="Science">
        <title>The genome of the Western clawed frog Xenopus tropicalis.</title>
        <authorList>
            <person name="Hellsten U."/>
            <person name="Harland R.M."/>
            <person name="Gilchrist M.J."/>
            <person name="Hendrix D."/>
            <person name="Jurka J."/>
            <person name="Kapitonov V."/>
            <person name="Ovcharenko I."/>
            <person name="Putnam N.H."/>
            <person name="Shu S."/>
            <person name="Taher L."/>
            <person name="Blitz I.L."/>
            <person name="Blumberg B."/>
            <person name="Dichmann D.S."/>
            <person name="Dubchak I."/>
            <person name="Amaya E."/>
            <person name="Detter J.C."/>
            <person name="Fletcher R."/>
            <person name="Gerhard D.S."/>
            <person name="Goodstein D."/>
            <person name="Graves T."/>
            <person name="Grigoriev I.V."/>
            <person name="Grimwood J."/>
            <person name="Kawashima T."/>
            <person name="Lindquist E."/>
            <person name="Lucas S.M."/>
            <person name="Mead P.E."/>
            <person name="Mitros T."/>
            <person name="Ogino H."/>
            <person name="Ohta Y."/>
            <person name="Poliakov A.V."/>
            <person name="Pollet N."/>
            <person name="Robert J."/>
            <person name="Salamov A."/>
            <person name="Sater A.K."/>
            <person name="Schmutz J."/>
            <person name="Terry A."/>
            <person name="Vize P.D."/>
            <person name="Warren W.C."/>
            <person name="Wells D."/>
            <person name="Wills A."/>
            <person name="Wilson R.K."/>
            <person name="Zimmerman L.B."/>
            <person name="Zorn A.M."/>
            <person name="Grainger R."/>
            <person name="Grammer T."/>
            <person name="Khokha M.K."/>
            <person name="Richardson P.M."/>
            <person name="Rokhsar D.S."/>
        </authorList>
    </citation>
    <scope>NUCLEOTIDE SEQUENCE [LARGE SCALE GENOMIC DNA]</scope>
    <source>
        <strain evidence="21">Nigerian</strain>
    </source>
</reference>
<name>A0A6I8QLK6_XENTR</name>
<dbReference type="Pfam" id="PF18016">
    <property type="entry name" value="SAM_3"/>
    <property type="match status" value="1"/>
</dbReference>
<dbReference type="SUPFAM" id="SSF50044">
    <property type="entry name" value="SH3-domain"/>
    <property type="match status" value="1"/>
</dbReference>
<dbReference type="InterPro" id="IPR039801">
    <property type="entry name" value="EPS8-like"/>
</dbReference>
<dbReference type="GO" id="GO:0032420">
    <property type="term" value="C:stereocilium"/>
    <property type="evidence" value="ECO:0007669"/>
    <property type="project" value="UniProtKB-SubCell"/>
</dbReference>
<dbReference type="GeneTree" id="ENSGT00940000156403"/>
<evidence type="ECO:0000256" key="16">
    <source>
        <dbReference type="ARBA" id="ARBA00034102"/>
    </source>
</evidence>
<dbReference type="GO" id="GO:0032587">
    <property type="term" value="C:ruffle membrane"/>
    <property type="evidence" value="ECO:0007669"/>
    <property type="project" value="UniProtKB-SubCell"/>
</dbReference>
<feature type="region of interest" description="Disordered" evidence="19">
    <location>
        <begin position="181"/>
        <end position="223"/>
    </location>
</feature>
<dbReference type="CDD" id="cd11764">
    <property type="entry name" value="SH3_Eps8"/>
    <property type="match status" value="1"/>
</dbReference>
<dbReference type="InterPro" id="IPR013625">
    <property type="entry name" value="PTB"/>
</dbReference>
<gene>
    <name evidence="21" type="primary">eps8</name>
</gene>
<dbReference type="PANTHER" id="PTHR12287">
    <property type="entry name" value="EPIDERMAL GROWTH FACTOR RECEPTOR KINASE SUBSTRATE EPS8-RELATED PROTEIN"/>
    <property type="match status" value="1"/>
</dbReference>
<evidence type="ECO:0000256" key="8">
    <source>
        <dbReference type="ARBA" id="ARBA00022490"/>
    </source>
</evidence>
<dbReference type="Ensembl" id="ENSXETT00000110647">
    <property type="protein sequence ID" value="ENSXETP00000113863"/>
    <property type="gene ID" value="ENSXETG00000022526"/>
</dbReference>
<dbReference type="GO" id="GO:0098978">
    <property type="term" value="C:glutamatergic synapse"/>
    <property type="evidence" value="ECO:0007669"/>
    <property type="project" value="UniProtKB-ARBA"/>
</dbReference>
<evidence type="ECO:0000256" key="10">
    <source>
        <dbReference type="ARBA" id="ARBA00022599"/>
    </source>
</evidence>
<dbReference type="Gene3D" id="2.30.29.30">
    <property type="entry name" value="Pleckstrin-homology domain (PH domain)/Phosphotyrosine-binding domain (PTB)"/>
    <property type="match status" value="1"/>
</dbReference>
<evidence type="ECO:0000256" key="14">
    <source>
        <dbReference type="ARBA" id="ARBA00023203"/>
    </source>
</evidence>
<dbReference type="InterPro" id="IPR013761">
    <property type="entry name" value="SAM/pointed_sf"/>
</dbReference>
<accession>A0A6I8QLK6</accession>
<evidence type="ECO:0000256" key="3">
    <source>
        <dbReference type="ARBA" id="ARBA00004632"/>
    </source>
</evidence>
<evidence type="ECO:0000256" key="17">
    <source>
        <dbReference type="ARBA" id="ARBA00068628"/>
    </source>
</evidence>
<dbReference type="Pfam" id="PF08416">
    <property type="entry name" value="PTB"/>
    <property type="match status" value="1"/>
</dbReference>
<keyword evidence="8" id="KW-0963">Cytoplasm</keyword>
<feature type="compositionally biased region" description="Pro residues" evidence="19">
    <location>
        <begin position="208"/>
        <end position="218"/>
    </location>
</feature>
<keyword evidence="15" id="KW-0966">Cell projection</keyword>
<keyword evidence="12" id="KW-0770">Synapse</keyword>
<feature type="region of interest" description="Disordered" evidence="19">
    <location>
        <begin position="606"/>
        <end position="640"/>
    </location>
</feature>
<comment type="similarity">
    <text evidence="5">Belongs to the EPS8 family.</text>
</comment>
<dbReference type="InterPro" id="IPR036028">
    <property type="entry name" value="SH3-like_dom_sf"/>
</dbReference>
<dbReference type="Pfam" id="PF22975">
    <property type="entry name" value="EPS8_2nd"/>
    <property type="match status" value="1"/>
</dbReference>
<evidence type="ECO:0000313" key="21">
    <source>
        <dbReference type="Ensembl" id="ENSXETP00000073181"/>
    </source>
</evidence>
<dbReference type="GO" id="GO:0030426">
    <property type="term" value="C:growth cone"/>
    <property type="evidence" value="ECO:0007669"/>
    <property type="project" value="UniProtKB-SubCell"/>
</dbReference>
<evidence type="ECO:0000256" key="18">
    <source>
        <dbReference type="PROSITE-ProRule" id="PRU00192"/>
    </source>
</evidence>
<feature type="compositionally biased region" description="Basic and acidic residues" evidence="19">
    <location>
        <begin position="192"/>
        <end position="207"/>
    </location>
</feature>
<dbReference type="Gene3D" id="1.10.150.50">
    <property type="entry name" value="Transcription Factor, Ets-1"/>
    <property type="match status" value="1"/>
</dbReference>
<evidence type="ECO:0000256" key="7">
    <source>
        <dbReference type="ARBA" id="ARBA00022475"/>
    </source>
</evidence>
<dbReference type="PROSITE" id="PS50002">
    <property type="entry name" value="SH3"/>
    <property type="match status" value="1"/>
</dbReference>
<dbReference type="Xenbase" id="XB-GENE-996936">
    <property type="gene designation" value="eps8"/>
</dbReference>
<dbReference type="InterPro" id="IPR006020">
    <property type="entry name" value="PTB/PI_dom"/>
</dbReference>
<keyword evidence="6 18" id="KW-0728">SH3 domain</keyword>
<dbReference type="FunFam" id="1.10.150.50:FF:000023">
    <property type="entry name" value="Epidermal growth factor receptor kinase substrate 8"/>
    <property type="match status" value="1"/>
</dbReference>
<dbReference type="InParanoid" id="A0A6I8QLK6"/>
<keyword evidence="10" id="KW-0771">Synaptosome</keyword>
<evidence type="ECO:0000256" key="12">
    <source>
        <dbReference type="ARBA" id="ARBA00023018"/>
    </source>
</evidence>
<dbReference type="SUPFAM" id="SSF50729">
    <property type="entry name" value="PH domain-like"/>
    <property type="match status" value="1"/>
</dbReference>
<keyword evidence="7" id="KW-1003">Cell membrane</keyword>
<proteinExistence type="inferred from homology"/>
<reference evidence="21" key="2">
    <citation type="submission" date="2020-05" db="UniProtKB">
        <authorList>
            <consortium name="Ensembl"/>
        </authorList>
    </citation>
    <scope>IDENTIFICATION</scope>
</reference>
<feature type="compositionally biased region" description="Pro residues" evidence="19">
    <location>
        <begin position="621"/>
        <end position="633"/>
    </location>
</feature>
<keyword evidence="13" id="KW-0472">Membrane</keyword>
<evidence type="ECO:0000256" key="11">
    <source>
        <dbReference type="ARBA" id="ARBA00022843"/>
    </source>
</evidence>
<dbReference type="InterPro" id="IPR055093">
    <property type="entry name" value="EPS8_2nd"/>
</dbReference>
<dbReference type="GO" id="GO:0003779">
    <property type="term" value="F:actin binding"/>
    <property type="evidence" value="ECO:0007669"/>
    <property type="project" value="UniProtKB-KW"/>
</dbReference>
<evidence type="ECO:0000256" key="4">
    <source>
        <dbReference type="ARBA" id="ARBA00004645"/>
    </source>
</evidence>
<dbReference type="InterPro" id="IPR033928">
    <property type="entry name" value="EPS8_PTB"/>
</dbReference>